<comment type="caution">
    <text evidence="1">The sequence shown here is derived from an EMBL/GenBank/DDBJ whole genome shotgun (WGS) entry which is preliminary data.</text>
</comment>
<dbReference type="AlphaFoldDB" id="A0A7W3XPS5"/>
<gene>
    <name evidence="1" type="ORF">FHR92_000163</name>
</gene>
<proteinExistence type="predicted"/>
<dbReference type="Proteomes" id="UP000567067">
    <property type="component" value="Unassembled WGS sequence"/>
</dbReference>
<protein>
    <submittedName>
        <fullName evidence="1">Uncharacterized protein</fullName>
    </submittedName>
</protein>
<evidence type="ECO:0000313" key="1">
    <source>
        <dbReference type="EMBL" id="MBA9083720.1"/>
    </source>
</evidence>
<keyword evidence="2" id="KW-1185">Reference proteome</keyword>
<dbReference type="EMBL" id="JACJIP010000001">
    <property type="protein sequence ID" value="MBA9083720.1"/>
    <property type="molecule type" value="Genomic_DNA"/>
</dbReference>
<name>A0A7W3XPS5_9BACL</name>
<organism evidence="1 2">
    <name type="scientific">Fontibacillus solani</name>
    <dbReference type="NCBI Taxonomy" id="1572857"/>
    <lineage>
        <taxon>Bacteria</taxon>
        <taxon>Bacillati</taxon>
        <taxon>Bacillota</taxon>
        <taxon>Bacilli</taxon>
        <taxon>Bacillales</taxon>
        <taxon>Paenibacillaceae</taxon>
        <taxon>Fontibacillus</taxon>
    </lineage>
</organism>
<sequence>MDYSIPIKAKNEMLKYYDYDVHNEIRGTQLQSVTLNQLDSFIARLAESVVINGEIYENTFHSHENEEKIIEVRPYKYYDDSINEEPIIERITQIIKTDYSTHIPPHFMLEVYYVVEQPEKIYSLEADTSLDIITILLDNQRIIDGSTYDFIYSCLDLSKRKVYLFVE</sequence>
<accession>A0A7W3XPS5</accession>
<evidence type="ECO:0000313" key="2">
    <source>
        <dbReference type="Proteomes" id="UP000567067"/>
    </source>
</evidence>
<dbReference type="RefSeq" id="WP_182533877.1">
    <property type="nucleotide sequence ID" value="NZ_JACJIP010000001.1"/>
</dbReference>
<reference evidence="1 2" key="1">
    <citation type="submission" date="2020-08" db="EMBL/GenBank/DDBJ databases">
        <title>Genomic Encyclopedia of Type Strains, Phase III (KMG-III): the genomes of soil and plant-associated and newly described type strains.</title>
        <authorList>
            <person name="Whitman W."/>
        </authorList>
    </citation>
    <scope>NUCLEOTIDE SEQUENCE [LARGE SCALE GENOMIC DNA]</scope>
    <source>
        <strain evidence="1 2">CECT 8693</strain>
    </source>
</reference>